<feature type="signal peptide" evidence="1">
    <location>
        <begin position="1"/>
        <end position="24"/>
    </location>
</feature>
<dbReference type="GO" id="GO:0004806">
    <property type="term" value="F:triacylglycerol lipase activity"/>
    <property type="evidence" value="ECO:0007669"/>
    <property type="project" value="UniProtKB-UniRule"/>
</dbReference>
<protein>
    <recommendedName>
        <fullName evidence="4">Serine aminopeptidase S33 domain-containing protein</fullName>
    </recommendedName>
</protein>
<evidence type="ECO:0000313" key="3">
    <source>
        <dbReference type="Proteomes" id="UP000754883"/>
    </source>
</evidence>
<dbReference type="OrthoDB" id="5382058at2759"/>
<keyword evidence="1" id="KW-0732">Signal</keyword>
<accession>A0A9N9V1P3</accession>
<dbReference type="InterPro" id="IPR005152">
    <property type="entry name" value="Lipase_secreted"/>
</dbReference>
<keyword evidence="3" id="KW-1185">Reference proteome</keyword>
<organism evidence="2 3">
    <name type="scientific">Clonostachys byssicola</name>
    <dbReference type="NCBI Taxonomy" id="160290"/>
    <lineage>
        <taxon>Eukaryota</taxon>
        <taxon>Fungi</taxon>
        <taxon>Dikarya</taxon>
        <taxon>Ascomycota</taxon>
        <taxon>Pezizomycotina</taxon>
        <taxon>Sordariomycetes</taxon>
        <taxon>Hypocreomycetidae</taxon>
        <taxon>Hypocreales</taxon>
        <taxon>Bionectriaceae</taxon>
        <taxon>Clonostachys</taxon>
    </lineage>
</organism>
<dbReference type="PIRSF" id="PIRSF029171">
    <property type="entry name" value="Esterase_LipA"/>
    <property type="match status" value="1"/>
</dbReference>
<gene>
    <name evidence="2" type="ORF">CBYS24578_00012068</name>
</gene>
<comment type="similarity">
    <text evidence="1">Belongs to the AB hydrolase superfamily. Lipase family.</text>
</comment>
<dbReference type="EMBL" id="CABFNO020001566">
    <property type="protein sequence ID" value="CAH0004525.1"/>
    <property type="molecule type" value="Genomic_DNA"/>
</dbReference>
<evidence type="ECO:0000256" key="1">
    <source>
        <dbReference type="PIRNR" id="PIRNR029171"/>
    </source>
</evidence>
<sequence>MARYAGSKLLHLATVAMGLGFANSQQASNFDVPTEVAESHSCDVVCQQIIAQMNVLDLGTFGTNFDFDFYATAANLSESKPGDLLKLLPRSNSSAISNAPEGVTAYKFQYTSAALDGTPVPVTGLIALPPATNDSRSNLVAFAHGTTGLYRGCAPSTYTQLFNDDGWPRAVAAGYAVVVSDFAGLGNNYTEHLYLSKAQANDVYYSVLAAQKAFPQRLSQQWVSLGHSQGGGAIWQLSEHKLVQDASSGYLGGVAVAPPTKLSDQFQSTLRSLQSNSSTAEEIQTFLTTIPPTTLGLQRYFPGYYDAPLLTEKVKQRIELASIGQLCLYALGGLMLDLTPNDVFLSLSNTDDSQMQKFQALNSPAQGDPARKPLLVIHGSADILVSPESSKASFDASCGYGNILHRTVYVGRDHGSVLKDSSTEWIQFIADRFAGKDFGSKCTESVVGGTGL</sequence>
<dbReference type="InterPro" id="IPR029058">
    <property type="entry name" value="AB_hydrolase_fold"/>
</dbReference>
<dbReference type="GO" id="GO:0016042">
    <property type="term" value="P:lipid catabolic process"/>
    <property type="evidence" value="ECO:0007669"/>
    <property type="project" value="UniProtKB-UniRule"/>
</dbReference>
<feature type="chain" id="PRO_5040556940" description="Serine aminopeptidase S33 domain-containing protein" evidence="1">
    <location>
        <begin position="25"/>
        <end position="452"/>
    </location>
</feature>
<name>A0A9N9V1P3_9HYPO</name>
<reference evidence="2 3" key="2">
    <citation type="submission" date="2021-10" db="EMBL/GenBank/DDBJ databases">
        <authorList>
            <person name="Piombo E."/>
        </authorList>
    </citation>
    <scope>NUCLEOTIDE SEQUENCE [LARGE SCALE GENOMIC DNA]</scope>
</reference>
<dbReference type="Proteomes" id="UP000754883">
    <property type="component" value="Unassembled WGS sequence"/>
</dbReference>
<proteinExistence type="inferred from homology"/>
<evidence type="ECO:0000313" key="2">
    <source>
        <dbReference type="EMBL" id="CAH0004525.1"/>
    </source>
</evidence>
<dbReference type="PANTHER" id="PTHR34853">
    <property type="match status" value="1"/>
</dbReference>
<comment type="caution">
    <text evidence="2">The sequence shown here is derived from an EMBL/GenBank/DDBJ whole genome shotgun (WGS) entry which is preliminary data.</text>
</comment>
<dbReference type="Gene3D" id="3.40.50.1820">
    <property type="entry name" value="alpha/beta hydrolase"/>
    <property type="match status" value="2"/>
</dbReference>
<evidence type="ECO:0008006" key="4">
    <source>
        <dbReference type="Google" id="ProtNLM"/>
    </source>
</evidence>
<dbReference type="SUPFAM" id="SSF53474">
    <property type="entry name" value="alpha/beta-Hydrolases"/>
    <property type="match status" value="1"/>
</dbReference>
<reference evidence="3" key="1">
    <citation type="submission" date="2019-06" db="EMBL/GenBank/DDBJ databases">
        <authorList>
            <person name="Broberg M."/>
        </authorList>
    </citation>
    <scope>NUCLEOTIDE SEQUENCE [LARGE SCALE GENOMIC DNA]</scope>
</reference>
<dbReference type="AlphaFoldDB" id="A0A9N9V1P3"/>
<dbReference type="PANTHER" id="PTHR34853:SF1">
    <property type="entry name" value="LIPASE 5"/>
    <property type="match status" value="1"/>
</dbReference>